<comment type="caution">
    <text evidence="1">The sequence shown here is derived from an EMBL/GenBank/DDBJ whole genome shotgun (WGS) entry which is preliminary data.</text>
</comment>
<protein>
    <submittedName>
        <fullName evidence="1">Uncharacterized protein</fullName>
    </submittedName>
</protein>
<accession>B9D303</accession>
<proteinExistence type="predicted"/>
<name>B9D303_CAMRE</name>
<organism evidence="1 2">
    <name type="scientific">Campylobacter rectus RM3267</name>
    <dbReference type="NCBI Taxonomy" id="553218"/>
    <lineage>
        <taxon>Bacteria</taxon>
        <taxon>Pseudomonadati</taxon>
        <taxon>Campylobacterota</taxon>
        <taxon>Epsilonproteobacteria</taxon>
        <taxon>Campylobacterales</taxon>
        <taxon>Campylobacteraceae</taxon>
        <taxon>Campylobacter</taxon>
    </lineage>
</organism>
<reference evidence="1 2" key="1">
    <citation type="submission" date="2008-08" db="EMBL/GenBank/DDBJ databases">
        <authorList>
            <person name="Madupu R."/>
            <person name="Durkin A.S."/>
            <person name="Torralba M."/>
            <person name="Methe B."/>
            <person name="Sutton G.G."/>
            <person name="Strausberg R.L."/>
            <person name="Nelson K.E."/>
        </authorList>
    </citation>
    <scope>NUCLEOTIDE SEQUENCE [LARGE SCALE GENOMIC DNA]</scope>
    <source>
        <strain evidence="1 2">RM3267</strain>
    </source>
</reference>
<dbReference type="EMBL" id="ACFU01000016">
    <property type="protein sequence ID" value="EEF13624.1"/>
    <property type="molecule type" value="Genomic_DNA"/>
</dbReference>
<gene>
    <name evidence="1" type="ORF">CAMRE0001_0526</name>
</gene>
<evidence type="ECO:0000313" key="1">
    <source>
        <dbReference type="EMBL" id="EEF13624.1"/>
    </source>
</evidence>
<sequence>MLQKAHAVIVKVYARTRDVVVANFFSNARSLIKGAKRRISK</sequence>
<keyword evidence="2" id="KW-1185">Reference proteome</keyword>
<evidence type="ECO:0000313" key="2">
    <source>
        <dbReference type="Proteomes" id="UP000003082"/>
    </source>
</evidence>
<dbReference type="AlphaFoldDB" id="B9D303"/>
<dbReference type="Proteomes" id="UP000003082">
    <property type="component" value="Unassembled WGS sequence"/>
</dbReference>